<name>A0ABQ7ISD6_9HELO</name>
<evidence type="ECO:0000313" key="3">
    <source>
        <dbReference type="Proteomes" id="UP000783213"/>
    </source>
</evidence>
<feature type="transmembrane region" description="Helical" evidence="1">
    <location>
        <begin position="72"/>
        <end position="97"/>
    </location>
</feature>
<dbReference type="RefSeq" id="XP_038812046.1">
    <property type="nucleotide sequence ID" value="XM_038951573.1"/>
</dbReference>
<reference evidence="2 3" key="1">
    <citation type="journal article" date="2020" name="Genome Biol. Evol.">
        <title>Comparative genomics of Sclerotiniaceae.</title>
        <authorList>
            <person name="Valero Jimenez C.A."/>
            <person name="Steentjes M."/>
            <person name="Scholten O.E."/>
            <person name="Van Kan J.A.L."/>
        </authorList>
    </citation>
    <scope>NUCLEOTIDE SEQUENCE [LARGE SCALE GENOMIC DNA]</scope>
    <source>
        <strain evidence="2 3">B1</strain>
    </source>
</reference>
<evidence type="ECO:0000256" key="1">
    <source>
        <dbReference type="SAM" id="Phobius"/>
    </source>
</evidence>
<organism evidence="2 3">
    <name type="scientific">Botrytis deweyae</name>
    <dbReference type="NCBI Taxonomy" id="2478750"/>
    <lineage>
        <taxon>Eukaryota</taxon>
        <taxon>Fungi</taxon>
        <taxon>Dikarya</taxon>
        <taxon>Ascomycota</taxon>
        <taxon>Pezizomycotina</taxon>
        <taxon>Leotiomycetes</taxon>
        <taxon>Helotiales</taxon>
        <taxon>Sclerotiniaceae</taxon>
        <taxon>Botrytis</taxon>
    </lineage>
</organism>
<sequence length="195" mass="21540">MAITSELSLPQLENILEGHSVGINIECFHDSPNSTHSLSSGRRRVLVAIIVFECFLAPVEILTGMMASEGGWSLVFVCVFLLWLLLLPIGLILNTGMNPLGILDITKSTLWHLGCCILMFYFFSSILQISSTLLPQWIPTILDCGLGLNFGIQNLPTDYLYGARDWAMNMVGSLCGGDQPTFRHETHILPVRSQS</sequence>
<evidence type="ECO:0008006" key="4">
    <source>
        <dbReference type="Google" id="ProtNLM"/>
    </source>
</evidence>
<proteinExistence type="predicted"/>
<protein>
    <recommendedName>
        <fullName evidence="4">Amino acid permease/ SLC12A domain-containing protein</fullName>
    </recommendedName>
</protein>
<keyword evidence="1" id="KW-0472">Membrane</keyword>
<keyword evidence="3" id="KW-1185">Reference proteome</keyword>
<dbReference type="EMBL" id="RCSX01000007">
    <property type="protein sequence ID" value="KAF7932654.1"/>
    <property type="molecule type" value="Genomic_DNA"/>
</dbReference>
<feature type="transmembrane region" description="Helical" evidence="1">
    <location>
        <begin position="109"/>
        <end position="129"/>
    </location>
</feature>
<feature type="transmembrane region" description="Helical" evidence="1">
    <location>
        <begin position="45"/>
        <end position="66"/>
    </location>
</feature>
<dbReference type="Proteomes" id="UP000783213">
    <property type="component" value="Unassembled WGS sequence"/>
</dbReference>
<keyword evidence="1" id="KW-1133">Transmembrane helix</keyword>
<accession>A0ABQ7ISD6</accession>
<evidence type="ECO:0000313" key="2">
    <source>
        <dbReference type="EMBL" id="KAF7932654.1"/>
    </source>
</evidence>
<comment type="caution">
    <text evidence="2">The sequence shown here is derived from an EMBL/GenBank/DDBJ whole genome shotgun (WGS) entry which is preliminary data.</text>
</comment>
<dbReference type="GeneID" id="62230727"/>
<gene>
    <name evidence="2" type="ORF">EAE98_003953</name>
</gene>
<keyword evidence="1" id="KW-0812">Transmembrane</keyword>